<evidence type="ECO:0000256" key="13">
    <source>
        <dbReference type="HAMAP-Rule" id="MF_00409"/>
    </source>
</evidence>
<keyword evidence="6 13" id="KW-0441">Lipid A biosynthesis</keyword>
<dbReference type="PANTHER" id="PTHR42724:SF1">
    <property type="entry name" value="TETRAACYLDISACCHARIDE 4'-KINASE, MITOCHONDRIAL-RELATED"/>
    <property type="match status" value="1"/>
</dbReference>
<gene>
    <name evidence="13 15" type="primary">lpxK</name>
    <name evidence="15" type="ORF">H9847_09690</name>
</gene>
<evidence type="ECO:0000256" key="6">
    <source>
        <dbReference type="ARBA" id="ARBA00022556"/>
    </source>
</evidence>
<organism evidence="15 16">
    <name type="scientific">Candidatus Anaerobiospirillum pullicola</name>
    <dbReference type="NCBI Taxonomy" id="2838451"/>
    <lineage>
        <taxon>Bacteria</taxon>
        <taxon>Pseudomonadati</taxon>
        <taxon>Pseudomonadota</taxon>
        <taxon>Gammaproteobacteria</taxon>
        <taxon>Aeromonadales</taxon>
        <taxon>Succinivibrionaceae</taxon>
        <taxon>Anaerobiospirillum</taxon>
    </lineage>
</organism>
<accession>A0A948X009</accession>
<evidence type="ECO:0000256" key="7">
    <source>
        <dbReference type="ARBA" id="ARBA00022679"/>
    </source>
</evidence>
<keyword evidence="10 13" id="KW-0067">ATP-binding</keyword>
<dbReference type="HAMAP" id="MF_00409">
    <property type="entry name" value="LpxK"/>
    <property type="match status" value="1"/>
</dbReference>
<comment type="caution">
    <text evidence="15">The sequence shown here is derived from an EMBL/GenBank/DDBJ whole genome shotgun (WGS) entry which is preliminary data.</text>
</comment>
<evidence type="ECO:0000256" key="10">
    <source>
        <dbReference type="ARBA" id="ARBA00022840"/>
    </source>
</evidence>
<dbReference type="SUPFAM" id="SSF52540">
    <property type="entry name" value="P-loop containing nucleoside triphosphate hydrolases"/>
    <property type="match status" value="1"/>
</dbReference>
<dbReference type="InterPro" id="IPR027417">
    <property type="entry name" value="P-loop_NTPase"/>
</dbReference>
<comment type="similarity">
    <text evidence="13">Belongs to the LpxK family.</text>
</comment>
<dbReference type="AlphaFoldDB" id="A0A948X009"/>
<evidence type="ECO:0000256" key="5">
    <source>
        <dbReference type="ARBA" id="ARBA00022516"/>
    </source>
</evidence>
<feature type="binding site" evidence="13">
    <location>
        <begin position="40"/>
        <end position="47"/>
    </location>
    <ligand>
        <name>ATP</name>
        <dbReference type="ChEBI" id="CHEBI:30616"/>
    </ligand>
</feature>
<comment type="function">
    <text evidence="1 13">Transfers the gamma-phosphate of ATP to the 4'-position of a tetraacyldisaccharide 1-phosphate intermediate (termed DS-1-P) to form tetraacyldisaccharide 1,4'-bis-phosphate (lipid IVA).</text>
</comment>
<dbReference type="GO" id="GO:0009244">
    <property type="term" value="P:lipopolysaccharide core region biosynthetic process"/>
    <property type="evidence" value="ECO:0007669"/>
    <property type="project" value="TreeGrafter"/>
</dbReference>
<reference evidence="15" key="1">
    <citation type="journal article" date="2021" name="PeerJ">
        <title>Extensive microbial diversity within the chicken gut microbiome revealed by metagenomics and culture.</title>
        <authorList>
            <person name="Gilroy R."/>
            <person name="Ravi A."/>
            <person name="Getino M."/>
            <person name="Pursley I."/>
            <person name="Horton D.L."/>
            <person name="Alikhan N.F."/>
            <person name="Baker D."/>
            <person name="Gharbi K."/>
            <person name="Hall N."/>
            <person name="Watson M."/>
            <person name="Adriaenssens E.M."/>
            <person name="Foster-Nyarko E."/>
            <person name="Jarju S."/>
            <person name="Secka A."/>
            <person name="Antonio M."/>
            <person name="Oren A."/>
            <person name="Chaudhuri R.R."/>
            <person name="La Ragione R."/>
            <person name="Hildebrand F."/>
            <person name="Pallen M.J."/>
        </authorList>
    </citation>
    <scope>NUCLEOTIDE SEQUENCE</scope>
    <source>
        <strain evidence="15">378</strain>
    </source>
</reference>
<evidence type="ECO:0000313" key="15">
    <source>
        <dbReference type="EMBL" id="MBU3845112.1"/>
    </source>
</evidence>
<evidence type="ECO:0000313" key="16">
    <source>
        <dbReference type="Proteomes" id="UP000733611"/>
    </source>
</evidence>
<evidence type="ECO:0000256" key="2">
    <source>
        <dbReference type="ARBA" id="ARBA00004870"/>
    </source>
</evidence>
<evidence type="ECO:0000256" key="1">
    <source>
        <dbReference type="ARBA" id="ARBA00002274"/>
    </source>
</evidence>
<protein>
    <recommendedName>
        <fullName evidence="4 13">Tetraacyldisaccharide 4'-kinase</fullName>
        <ecNumber evidence="3 13">2.7.1.130</ecNumber>
    </recommendedName>
    <alternativeName>
        <fullName evidence="12 13">Lipid A 4'-kinase</fullName>
    </alternativeName>
</protein>
<keyword evidence="7 13" id="KW-0808">Transferase</keyword>
<dbReference type="GO" id="GO:0009245">
    <property type="term" value="P:lipid A biosynthetic process"/>
    <property type="evidence" value="ECO:0007669"/>
    <property type="project" value="UniProtKB-UniRule"/>
</dbReference>
<comment type="pathway">
    <text evidence="2 13">Glycolipid biosynthesis; lipid IV(A) biosynthesis; lipid IV(A) from (3R)-3-hydroxytetradecanoyl-[acyl-carrier-protein] and UDP-N-acetyl-alpha-D-glucosamine: step 6/6.</text>
</comment>
<dbReference type="GO" id="GO:0005524">
    <property type="term" value="F:ATP binding"/>
    <property type="evidence" value="ECO:0007669"/>
    <property type="project" value="UniProtKB-UniRule"/>
</dbReference>
<reference evidence="15" key="2">
    <citation type="submission" date="2021-04" db="EMBL/GenBank/DDBJ databases">
        <authorList>
            <person name="Gilroy R."/>
        </authorList>
    </citation>
    <scope>NUCLEOTIDE SEQUENCE</scope>
    <source>
        <strain evidence="15">378</strain>
    </source>
</reference>
<feature type="compositionally biased region" description="Low complexity" evidence="14">
    <location>
        <begin position="373"/>
        <end position="397"/>
    </location>
</feature>
<comment type="catalytic activity">
    <reaction evidence="13">
        <text>a lipid A disaccharide + ATP = a lipid IVA + ADP + H(+)</text>
        <dbReference type="Rhea" id="RHEA:67840"/>
        <dbReference type="ChEBI" id="CHEBI:15378"/>
        <dbReference type="ChEBI" id="CHEBI:30616"/>
        <dbReference type="ChEBI" id="CHEBI:176343"/>
        <dbReference type="ChEBI" id="CHEBI:176425"/>
        <dbReference type="ChEBI" id="CHEBI:456216"/>
        <dbReference type="EC" id="2.7.1.130"/>
    </reaction>
</comment>
<dbReference type="GO" id="GO:0005886">
    <property type="term" value="C:plasma membrane"/>
    <property type="evidence" value="ECO:0007669"/>
    <property type="project" value="TreeGrafter"/>
</dbReference>
<feature type="compositionally biased region" description="Low complexity" evidence="14">
    <location>
        <begin position="470"/>
        <end position="493"/>
    </location>
</feature>
<evidence type="ECO:0000256" key="12">
    <source>
        <dbReference type="ARBA" id="ARBA00029757"/>
    </source>
</evidence>
<name>A0A948X009_9GAMM</name>
<dbReference type="Proteomes" id="UP000733611">
    <property type="component" value="Unassembled WGS sequence"/>
</dbReference>
<dbReference type="Pfam" id="PF02606">
    <property type="entry name" value="LpxK"/>
    <property type="match status" value="1"/>
</dbReference>
<proteinExistence type="inferred from homology"/>
<keyword evidence="11 13" id="KW-0443">Lipid metabolism</keyword>
<evidence type="ECO:0000256" key="14">
    <source>
        <dbReference type="SAM" id="MobiDB-lite"/>
    </source>
</evidence>
<feature type="compositionally biased region" description="Low complexity" evidence="14">
    <location>
        <begin position="350"/>
        <end position="365"/>
    </location>
</feature>
<evidence type="ECO:0000256" key="3">
    <source>
        <dbReference type="ARBA" id="ARBA00012071"/>
    </source>
</evidence>
<dbReference type="EMBL" id="JAHLFE010000196">
    <property type="protein sequence ID" value="MBU3845112.1"/>
    <property type="molecule type" value="Genomic_DNA"/>
</dbReference>
<keyword evidence="9 13" id="KW-0418">Kinase</keyword>
<feature type="compositionally biased region" description="Basic and acidic residues" evidence="14">
    <location>
        <begin position="458"/>
        <end position="468"/>
    </location>
</feature>
<evidence type="ECO:0000256" key="4">
    <source>
        <dbReference type="ARBA" id="ARBA00016436"/>
    </source>
</evidence>
<sequence length="547" mass="58326">MLPFSVIFGLLAAARRSLYANGFRHTVGPVVPVVVIGGITVGGTGKTPICVALVKELQARGFTPGVLTRGYKSHCNSYPCQVPLDGDPYVYGDEPSLIRRATKAPVVIDPQRTRGADYLAGLGVDVIITDDGLQHYALERDVEVCVLDGSRMLGNGHLLPAGPLREAKWRLKTVDSIVVSGAVAHLGYYPMMLKPSSVVPLSNNSHETLQPRSEICAFSGIGNPSRFYKTLEDCGYVIKSKVDVGDHGKTTIEKLKKYALQYPVVMTAKDAIKYKAEATEQNLGNIFVLNVQANLSKLFYEDVVNKIKQSTYKVAQRRKKREAAGYVLEKVEMIDHIEPNPLPDADYRPATKAAASSESNAASAHSLKEQAQEPEQQQEQQEAAATATAAASTATEQDVSPDTSTSPAPANADSTPEELADTRNDATAAADDETEADAAVDADADADTAADADDRDEDDSKAKDEDNSPAKQAAAQAAAAAAASFLADSFSSDKSTEETKEDGKASAPKEIKTLKKQVKAKSKTAAADASAGASEKNDLPQLLKRKS</sequence>
<feature type="compositionally biased region" description="Basic and acidic residues" evidence="14">
    <location>
        <begin position="494"/>
        <end position="513"/>
    </location>
</feature>
<keyword evidence="5 13" id="KW-0444">Lipid biosynthesis</keyword>
<keyword evidence="8 13" id="KW-0547">Nucleotide-binding</keyword>
<feature type="region of interest" description="Disordered" evidence="14">
    <location>
        <begin position="338"/>
        <end position="547"/>
    </location>
</feature>
<feature type="compositionally biased region" description="Acidic residues" evidence="14">
    <location>
        <begin position="430"/>
        <end position="457"/>
    </location>
</feature>
<dbReference type="PANTHER" id="PTHR42724">
    <property type="entry name" value="TETRAACYLDISACCHARIDE 4'-KINASE"/>
    <property type="match status" value="1"/>
</dbReference>
<dbReference type="GO" id="GO:0009029">
    <property type="term" value="F:lipid-A 4'-kinase activity"/>
    <property type="evidence" value="ECO:0007669"/>
    <property type="project" value="UniProtKB-UniRule"/>
</dbReference>
<dbReference type="NCBIfam" id="TIGR00682">
    <property type="entry name" value="lpxK"/>
    <property type="match status" value="1"/>
</dbReference>
<dbReference type="EC" id="2.7.1.130" evidence="3 13"/>
<evidence type="ECO:0000256" key="11">
    <source>
        <dbReference type="ARBA" id="ARBA00023098"/>
    </source>
</evidence>
<evidence type="ECO:0000256" key="8">
    <source>
        <dbReference type="ARBA" id="ARBA00022741"/>
    </source>
</evidence>
<evidence type="ECO:0000256" key="9">
    <source>
        <dbReference type="ARBA" id="ARBA00022777"/>
    </source>
</evidence>
<feature type="compositionally biased region" description="Polar residues" evidence="14">
    <location>
        <begin position="398"/>
        <end position="414"/>
    </location>
</feature>
<feature type="compositionally biased region" description="Low complexity" evidence="14">
    <location>
        <begin position="523"/>
        <end position="534"/>
    </location>
</feature>
<dbReference type="InterPro" id="IPR003758">
    <property type="entry name" value="LpxK"/>
</dbReference>